<accession>A0D5H3</accession>
<sequence length="299" mass="34213">MKIYYSLLQFIFFFAQSQASWQTIYQEFTGSNWDDSRWSLINSYGGPFSQCGNQKIFGGFSVFGIQTLISTQFALPPHYELRISLDLWNWDGEIVKMVFDSEIRQKSFILTDGQQICGETEAIFLEYNLPIVIAMSNHHSKSIVIIMTSTLDQPADDVLIVITQESWGVQNLKIEILQCPQECVFCSDSISSCKFWKNVQSQQFANSPEEEWLIDGSQQVGSSNCNGIRIIGGMNVLQKGQELVKLMESIIPHFKVQILVKIWVIGEWQNEQFVFEIDGKLQKKIEISSDNFTYSQCQG</sequence>
<dbReference type="AlphaFoldDB" id="A0D5H3"/>
<dbReference type="KEGG" id="ptm:GSPATT00039273001"/>
<evidence type="ECO:0000256" key="1">
    <source>
        <dbReference type="SAM" id="SignalP"/>
    </source>
</evidence>
<dbReference type="InParanoid" id="A0D5H3"/>
<dbReference type="HOGENOM" id="CLU_896006_0_0_1"/>
<feature type="non-terminal residue" evidence="2">
    <location>
        <position position="299"/>
    </location>
</feature>
<proteinExistence type="predicted"/>
<dbReference type="GeneID" id="5031473"/>
<dbReference type="PANTHER" id="PTHR39767">
    <property type="entry name" value="CALCIUM/CALMODULIN-BINDING MEMBRANE PROTEIN PCM4-RELATED"/>
    <property type="match status" value="1"/>
</dbReference>
<organism evidence="2 3">
    <name type="scientific">Paramecium tetraurelia</name>
    <dbReference type="NCBI Taxonomy" id="5888"/>
    <lineage>
        <taxon>Eukaryota</taxon>
        <taxon>Sar</taxon>
        <taxon>Alveolata</taxon>
        <taxon>Ciliophora</taxon>
        <taxon>Intramacronucleata</taxon>
        <taxon>Oligohymenophorea</taxon>
        <taxon>Peniculida</taxon>
        <taxon>Parameciidae</taxon>
        <taxon>Paramecium</taxon>
    </lineage>
</organism>
<feature type="signal peptide" evidence="1">
    <location>
        <begin position="1"/>
        <end position="19"/>
    </location>
</feature>
<dbReference type="PANTHER" id="PTHR39767:SF2">
    <property type="entry name" value="CHROMOSOME UNDETERMINED SCAFFOLD_1, WHOLE GENOME SHOTGUN SEQUENCE"/>
    <property type="match status" value="1"/>
</dbReference>
<keyword evidence="3" id="KW-1185">Reference proteome</keyword>
<protein>
    <submittedName>
        <fullName evidence="2">Uncharacterized protein</fullName>
    </submittedName>
</protein>
<dbReference type="OrthoDB" id="282545at2759"/>
<keyword evidence="1" id="KW-0732">Signal</keyword>
<reference evidence="2 3" key="1">
    <citation type="journal article" date="2006" name="Nature">
        <title>Global trends of whole-genome duplications revealed by the ciliate Paramecium tetraurelia.</title>
        <authorList>
            <consortium name="Genoscope"/>
            <person name="Aury J.-M."/>
            <person name="Jaillon O."/>
            <person name="Duret L."/>
            <person name="Noel B."/>
            <person name="Jubin C."/>
            <person name="Porcel B.M."/>
            <person name="Segurens B."/>
            <person name="Daubin V."/>
            <person name="Anthouard V."/>
            <person name="Aiach N."/>
            <person name="Arnaiz O."/>
            <person name="Billaut A."/>
            <person name="Beisson J."/>
            <person name="Blanc I."/>
            <person name="Bouhouche K."/>
            <person name="Camara F."/>
            <person name="Duharcourt S."/>
            <person name="Guigo R."/>
            <person name="Gogendeau D."/>
            <person name="Katinka M."/>
            <person name="Keller A.-M."/>
            <person name="Kissmehl R."/>
            <person name="Klotz C."/>
            <person name="Koll F."/>
            <person name="Le Moue A."/>
            <person name="Lepere C."/>
            <person name="Malinsky S."/>
            <person name="Nowacki M."/>
            <person name="Nowak J.K."/>
            <person name="Plattner H."/>
            <person name="Poulain J."/>
            <person name="Ruiz F."/>
            <person name="Serrano V."/>
            <person name="Zagulski M."/>
            <person name="Dessen P."/>
            <person name="Betermier M."/>
            <person name="Weissenbach J."/>
            <person name="Scarpelli C."/>
            <person name="Schachter V."/>
            <person name="Sperling L."/>
            <person name="Meyer E."/>
            <person name="Cohen J."/>
            <person name="Wincker P."/>
        </authorList>
    </citation>
    <scope>NUCLEOTIDE SEQUENCE [LARGE SCALE GENOMIC DNA]</scope>
    <source>
        <strain evidence="2 3">Stock d4-2</strain>
    </source>
</reference>
<dbReference type="OMA" id="IEITECP"/>
<feature type="chain" id="PRO_5002623794" evidence="1">
    <location>
        <begin position="20"/>
        <end position="299"/>
    </location>
</feature>
<gene>
    <name evidence="2" type="ORF">GSPATT00039273001</name>
</gene>
<dbReference type="EMBL" id="CT868302">
    <property type="protein sequence ID" value="CAK78290.1"/>
    <property type="molecule type" value="Genomic_DNA"/>
</dbReference>
<dbReference type="Proteomes" id="UP000000600">
    <property type="component" value="Unassembled WGS sequence"/>
</dbReference>
<dbReference type="RefSeq" id="XP_001445687.1">
    <property type="nucleotide sequence ID" value="XM_001445650.1"/>
</dbReference>
<name>A0D5H3_PARTE</name>
<evidence type="ECO:0000313" key="2">
    <source>
        <dbReference type="EMBL" id="CAK78290.1"/>
    </source>
</evidence>
<evidence type="ECO:0000313" key="3">
    <source>
        <dbReference type="Proteomes" id="UP000000600"/>
    </source>
</evidence>